<name>A0ABX9ALB7_9ENTR</name>
<sequence>MLTDNPRTARDALIIELLGDIGAVHDEIKKIPANLKGSLRESLELIANAVEEAEKTSQSLQQETQSSLKAVSEMQVEKLNKETSAVIEELFSKAISNEIRKTERFALNLQETLQRFPSYFGNQYKKLCYLMAAITILVILACGFGMTTLYLQSKSWEQRSVGIFNAYQEQQNIIMTLPDNERNKFRK</sequence>
<gene>
    <name evidence="2" type="ORF">K6K13_20070</name>
</gene>
<keyword evidence="1" id="KW-0812">Transmembrane</keyword>
<evidence type="ECO:0000313" key="3">
    <source>
        <dbReference type="Proteomes" id="UP000825886"/>
    </source>
</evidence>
<keyword evidence="1" id="KW-0472">Membrane</keyword>
<protein>
    <submittedName>
        <fullName evidence="2">Uncharacterized protein</fullName>
    </submittedName>
</protein>
<evidence type="ECO:0000256" key="1">
    <source>
        <dbReference type="SAM" id="Phobius"/>
    </source>
</evidence>
<accession>A0ABX9ALB7</accession>
<keyword evidence="1" id="KW-1133">Transmembrane helix</keyword>
<keyword evidence="3" id="KW-1185">Reference proteome</keyword>
<evidence type="ECO:0000313" key="2">
    <source>
        <dbReference type="EMBL" id="QZN95444.1"/>
    </source>
</evidence>
<dbReference type="RefSeq" id="WP_222158542.1">
    <property type="nucleotide sequence ID" value="NZ_CP081864.1"/>
</dbReference>
<dbReference type="Proteomes" id="UP000825886">
    <property type="component" value="Chromosome"/>
</dbReference>
<feature type="transmembrane region" description="Helical" evidence="1">
    <location>
        <begin position="127"/>
        <end position="151"/>
    </location>
</feature>
<reference evidence="2 3" key="1">
    <citation type="submission" date="2021-08" db="EMBL/GenBank/DDBJ databases">
        <title>Culture and genomic analysis of Symbiopectobacterium purcellii sp. nov. gen. nov., isolated from the leafhopper Empoasca decipiens.</title>
        <authorList>
            <person name="Nadal-Jimenez P."/>
            <person name="Siozios S."/>
            <person name="Halliday N."/>
            <person name="Camara M."/>
            <person name="Hurst G.D.D."/>
        </authorList>
    </citation>
    <scope>NUCLEOTIDE SEQUENCE [LARGE SCALE GENOMIC DNA]</scope>
    <source>
        <strain evidence="2 3">SyEd1</strain>
    </source>
</reference>
<dbReference type="EMBL" id="CP081864">
    <property type="protein sequence ID" value="QZN95444.1"/>
    <property type="molecule type" value="Genomic_DNA"/>
</dbReference>
<organism evidence="2 3">
    <name type="scientific">Symbiopectobacterium purcellii</name>
    <dbReference type="NCBI Taxonomy" id="2871826"/>
    <lineage>
        <taxon>Bacteria</taxon>
        <taxon>Pseudomonadati</taxon>
        <taxon>Pseudomonadota</taxon>
        <taxon>Gammaproteobacteria</taxon>
        <taxon>Enterobacterales</taxon>
        <taxon>Enterobacteriaceae</taxon>
    </lineage>
</organism>
<proteinExistence type="predicted"/>